<dbReference type="GO" id="GO:0030864">
    <property type="term" value="C:cortical actin cytoskeleton"/>
    <property type="evidence" value="ECO:0007669"/>
    <property type="project" value="TreeGrafter"/>
</dbReference>
<evidence type="ECO:0000313" key="4">
    <source>
        <dbReference type="Proteomes" id="UP000018208"/>
    </source>
</evidence>
<reference evidence="2 3" key="1">
    <citation type="journal article" date="2014" name="PLoS Genet.">
        <title>The Genome of Spironucleus salmonicida Highlights a Fish Pathogen Adapted to Fluctuating Environments.</title>
        <authorList>
            <person name="Xu F."/>
            <person name="Jerlstrom-Hultqvist J."/>
            <person name="Einarsson E."/>
            <person name="Astvaldsson A."/>
            <person name="Svard S.G."/>
            <person name="Andersson J.O."/>
        </authorList>
    </citation>
    <scope>NUCLEOTIDE SEQUENCE</scope>
    <source>
        <strain evidence="3">ATCC 50377</strain>
    </source>
</reference>
<accession>V6LRX9</accession>
<protein>
    <submittedName>
        <fullName evidence="2">Cofilin/tropomyosin-type actin-binding protein</fullName>
    </submittedName>
</protein>
<feature type="domain" description="ADF-H" evidence="1">
    <location>
        <begin position="8"/>
        <end position="141"/>
    </location>
</feature>
<dbReference type="GO" id="GO:0051015">
    <property type="term" value="F:actin filament binding"/>
    <property type="evidence" value="ECO:0007669"/>
    <property type="project" value="TreeGrafter"/>
</dbReference>
<dbReference type="VEuPathDB" id="GiardiaDB:SS50377_26901"/>
<dbReference type="SMART" id="SM00102">
    <property type="entry name" value="ADF"/>
    <property type="match status" value="1"/>
</dbReference>
<dbReference type="AlphaFoldDB" id="V6LRX9"/>
<dbReference type="OrthoDB" id="20822at2759"/>
<keyword evidence="4" id="KW-1185">Reference proteome</keyword>
<organism evidence="2">
    <name type="scientific">Spironucleus salmonicida</name>
    <dbReference type="NCBI Taxonomy" id="348837"/>
    <lineage>
        <taxon>Eukaryota</taxon>
        <taxon>Metamonada</taxon>
        <taxon>Diplomonadida</taxon>
        <taxon>Hexamitidae</taxon>
        <taxon>Hexamitinae</taxon>
        <taxon>Spironucleus</taxon>
    </lineage>
</organism>
<dbReference type="PANTHER" id="PTHR10829">
    <property type="entry name" value="CORTACTIN AND DREBRIN"/>
    <property type="match status" value="1"/>
</dbReference>
<dbReference type="InterPro" id="IPR029006">
    <property type="entry name" value="ADF-H/Gelsolin-like_dom_sf"/>
</dbReference>
<dbReference type="InterPro" id="IPR002108">
    <property type="entry name" value="ADF-H"/>
</dbReference>
<gene>
    <name evidence="2" type="ORF">SS50377_12398</name>
    <name evidence="3" type="ORF">SS50377_26901</name>
</gene>
<dbReference type="EMBL" id="AUWU02000007">
    <property type="protein sequence ID" value="KAH0570617.1"/>
    <property type="molecule type" value="Genomic_DNA"/>
</dbReference>
<dbReference type="GO" id="GO:0030427">
    <property type="term" value="C:site of polarized growth"/>
    <property type="evidence" value="ECO:0007669"/>
    <property type="project" value="TreeGrafter"/>
</dbReference>
<dbReference type="PANTHER" id="PTHR10829:SF56">
    <property type="entry name" value="ADF-H DOMAIN-CONTAINING PROTEIN"/>
    <property type="match status" value="1"/>
</dbReference>
<dbReference type="EMBL" id="KI546040">
    <property type="protein sequence ID" value="EST47412.1"/>
    <property type="molecule type" value="Genomic_DNA"/>
</dbReference>
<sequence length="165" mass="18753">MSITKVQCIQLQDKEKIDQELSLLKEDNNEVHFVAFKYVAGKKDLIYLAESGKAEAYEDIEKFLADEVCYILWRVNGGDDSSVRTKFLFIQWVPETIKQVTRVLAGPHGEALKSCLGYIHVTIQARNSDEINKDLVRDKIRAAGGARYDSNERFGQDVKVIEGQK</sequence>
<dbReference type="GO" id="GO:0030833">
    <property type="term" value="P:regulation of actin filament polymerization"/>
    <property type="evidence" value="ECO:0007669"/>
    <property type="project" value="TreeGrafter"/>
</dbReference>
<dbReference type="Pfam" id="PF00241">
    <property type="entry name" value="Cofilin_ADF"/>
    <property type="match status" value="1"/>
</dbReference>
<name>V6LRX9_9EUKA</name>
<evidence type="ECO:0000259" key="1">
    <source>
        <dbReference type="PROSITE" id="PS51263"/>
    </source>
</evidence>
<evidence type="ECO:0000313" key="2">
    <source>
        <dbReference type="EMBL" id="EST47412.1"/>
    </source>
</evidence>
<dbReference type="Proteomes" id="UP000018208">
    <property type="component" value="Unassembled WGS sequence"/>
</dbReference>
<reference evidence="3" key="2">
    <citation type="submission" date="2020-12" db="EMBL/GenBank/DDBJ databases">
        <title>New Spironucleus salmonicida genome in near-complete chromosomes.</title>
        <authorList>
            <person name="Xu F."/>
            <person name="Kurt Z."/>
            <person name="Jimenez-Gonzalez A."/>
            <person name="Astvaldsson A."/>
            <person name="Andersson J.O."/>
            <person name="Svard S.G."/>
        </authorList>
    </citation>
    <scope>NUCLEOTIDE SEQUENCE</scope>
    <source>
        <strain evidence="3">ATCC 50377</strain>
    </source>
</reference>
<dbReference type="SUPFAM" id="SSF55753">
    <property type="entry name" value="Actin depolymerizing proteins"/>
    <property type="match status" value="1"/>
</dbReference>
<evidence type="ECO:0000313" key="3">
    <source>
        <dbReference type="EMBL" id="KAH0570617.1"/>
    </source>
</evidence>
<dbReference type="GO" id="GO:0005884">
    <property type="term" value="C:actin filament"/>
    <property type="evidence" value="ECO:0007669"/>
    <property type="project" value="TreeGrafter"/>
</dbReference>
<dbReference type="PROSITE" id="PS51263">
    <property type="entry name" value="ADF_H"/>
    <property type="match status" value="1"/>
</dbReference>
<proteinExistence type="predicted"/>
<dbReference type="Gene3D" id="3.40.20.10">
    <property type="entry name" value="Severin"/>
    <property type="match status" value="1"/>
</dbReference>